<gene>
    <name evidence="1" type="ORF">ME9_00764</name>
</gene>
<name>A0A9P2W2T2_BARTA</name>
<comment type="caution">
    <text evidence="1">The sequence shown here is derived from an EMBL/GenBank/DDBJ whole genome shotgun (WGS) entry which is preliminary data.</text>
</comment>
<dbReference type="EMBL" id="AIMD01000024">
    <property type="protein sequence ID" value="EJF95921.1"/>
    <property type="molecule type" value="Genomic_DNA"/>
</dbReference>
<proteinExistence type="predicted"/>
<dbReference type="Proteomes" id="UP000002648">
    <property type="component" value="Unassembled WGS sequence"/>
</dbReference>
<accession>A0A9P2W2T2</accession>
<evidence type="ECO:0000313" key="2">
    <source>
        <dbReference type="Proteomes" id="UP000002648"/>
    </source>
</evidence>
<organism evidence="1 2">
    <name type="scientific">Bartonella taylorii 8TBB</name>
    <dbReference type="NCBI Taxonomy" id="1094560"/>
    <lineage>
        <taxon>Bacteria</taxon>
        <taxon>Pseudomonadati</taxon>
        <taxon>Pseudomonadota</taxon>
        <taxon>Alphaproteobacteria</taxon>
        <taxon>Hyphomicrobiales</taxon>
        <taxon>Bartonellaceae</taxon>
        <taxon>Bartonella</taxon>
    </lineage>
</organism>
<dbReference type="AlphaFoldDB" id="A0A9P2W2T2"/>
<sequence length="62" mass="6786">MYLKSLSLLSCSRKKLIILIGKVIGKYLFIVESGKDMEIGGSIMMSLFSSGVLRVKDGLCKS</sequence>
<evidence type="ECO:0000313" key="1">
    <source>
        <dbReference type="EMBL" id="EJF95921.1"/>
    </source>
</evidence>
<protein>
    <submittedName>
        <fullName evidence="1">Uncharacterized protein</fullName>
    </submittedName>
</protein>
<reference evidence="1 2" key="1">
    <citation type="submission" date="2012-03" db="EMBL/GenBank/DDBJ databases">
        <title>The Genome Sequence of Bartonella taylorii 8TBB.</title>
        <authorList>
            <consortium name="The Broad Institute Genome Sequencing Platform"/>
            <consortium name="The Broad Institute Genome Sequencing Center for Infectious Disease"/>
            <person name="Feldgarden M."/>
            <person name="Kirby J."/>
            <person name="Kosoy M."/>
            <person name="Birtles R."/>
            <person name="Probert W.S."/>
            <person name="Chiaraviglio L."/>
            <person name="Young S.K."/>
            <person name="Zeng Q."/>
            <person name="Gargeya S."/>
            <person name="Fitzgerald M."/>
            <person name="Haas B."/>
            <person name="Abouelleil A."/>
            <person name="Alvarado L."/>
            <person name="Arachchi H.M."/>
            <person name="Berlin A."/>
            <person name="Chapman S.B."/>
            <person name="Gearin G."/>
            <person name="Goldberg J."/>
            <person name="Griggs A."/>
            <person name="Gujja S."/>
            <person name="Hansen M."/>
            <person name="Heiman D."/>
            <person name="Howarth C."/>
            <person name="Larimer J."/>
            <person name="Lui A."/>
            <person name="MacDonald P.J.P."/>
            <person name="McCowen C."/>
            <person name="Montmayeur A."/>
            <person name="Murphy C."/>
            <person name="Neiman D."/>
            <person name="Pearson M."/>
            <person name="Priest M."/>
            <person name="Roberts A."/>
            <person name="Saif S."/>
            <person name="Shea T."/>
            <person name="Sisk P."/>
            <person name="Stolte C."/>
            <person name="Sykes S."/>
            <person name="Wortman J."/>
            <person name="Nusbaum C."/>
            <person name="Birren B."/>
        </authorList>
    </citation>
    <scope>NUCLEOTIDE SEQUENCE [LARGE SCALE GENOMIC DNA]</scope>
    <source>
        <strain evidence="1 2">8TBB</strain>
    </source>
</reference>
<keyword evidence="2" id="KW-1185">Reference proteome</keyword>